<gene>
    <name evidence="6" type="ORF">I585_01435</name>
    <name evidence="5" type="ORF">UAI_04304</name>
</gene>
<keyword evidence="8" id="KW-1185">Reference proteome</keyword>
<evidence type="ECO:0000313" key="5">
    <source>
        <dbReference type="EMBL" id="EOH72020.1"/>
    </source>
</evidence>
<dbReference type="AlphaFoldDB" id="R2QK30"/>
<dbReference type="Proteomes" id="UP000013783">
    <property type="component" value="Unassembled WGS sequence"/>
</dbReference>
<dbReference type="SMART" id="SM00764">
    <property type="entry name" value="Citrate_ly_lig"/>
    <property type="match status" value="1"/>
</dbReference>
<evidence type="ECO:0000313" key="6">
    <source>
        <dbReference type="EMBL" id="EOT69956.1"/>
    </source>
</evidence>
<dbReference type="InterPro" id="IPR004821">
    <property type="entry name" value="Cyt_trans-like"/>
</dbReference>
<dbReference type="PROSITE" id="PS51186">
    <property type="entry name" value="GNAT"/>
    <property type="match status" value="1"/>
</dbReference>
<dbReference type="InterPro" id="IPR013166">
    <property type="entry name" value="Citrate_lyase_ligase_C"/>
</dbReference>
<proteinExistence type="predicted"/>
<dbReference type="STRING" id="71451.RV07_GL000502"/>
<evidence type="ECO:0000313" key="7">
    <source>
        <dbReference type="Proteomes" id="UP000013783"/>
    </source>
</evidence>
<accession>R2QK30</accession>
<dbReference type="eggNOG" id="COG3053">
    <property type="taxonomic scope" value="Bacteria"/>
</dbReference>
<reference evidence="5 7" key="1">
    <citation type="submission" date="2013-02" db="EMBL/GenBank/DDBJ databases">
        <title>The Genome Sequence of Enterococcus malodoratus ATCC_43197.</title>
        <authorList>
            <consortium name="The Broad Institute Genome Sequencing Platform"/>
            <consortium name="The Broad Institute Genome Sequencing Center for Infectious Disease"/>
            <person name="Earl A.M."/>
            <person name="Gilmore M.S."/>
            <person name="Lebreton F."/>
            <person name="Walker B."/>
            <person name="Young S.K."/>
            <person name="Zeng Q."/>
            <person name="Gargeya S."/>
            <person name="Fitzgerald M."/>
            <person name="Haas B."/>
            <person name="Abouelleil A."/>
            <person name="Alvarado L."/>
            <person name="Arachchi H.M."/>
            <person name="Berlin A.M."/>
            <person name="Chapman S.B."/>
            <person name="Dewar J."/>
            <person name="Goldberg J."/>
            <person name="Griggs A."/>
            <person name="Gujja S."/>
            <person name="Hansen M."/>
            <person name="Howarth C."/>
            <person name="Imamovic A."/>
            <person name="Larimer J."/>
            <person name="McCowan C."/>
            <person name="Murphy C."/>
            <person name="Neiman D."/>
            <person name="Pearson M."/>
            <person name="Priest M."/>
            <person name="Roberts A."/>
            <person name="Saif S."/>
            <person name="Shea T."/>
            <person name="Sisk P."/>
            <person name="Sykes S."/>
            <person name="Wortman J."/>
            <person name="Nusbaum C."/>
            <person name="Birren B."/>
        </authorList>
    </citation>
    <scope>NUCLEOTIDE SEQUENCE [LARGE SCALE GENOMIC DNA]</scope>
    <source>
        <strain evidence="5 7">ATCC 43197</strain>
    </source>
</reference>
<dbReference type="GO" id="GO:0005524">
    <property type="term" value="F:ATP binding"/>
    <property type="evidence" value="ECO:0007669"/>
    <property type="project" value="UniProtKB-UniRule"/>
</dbReference>
<evidence type="ECO:0000313" key="8">
    <source>
        <dbReference type="Proteomes" id="UP000014148"/>
    </source>
</evidence>
<dbReference type="PIRSF" id="PIRSF005751">
    <property type="entry name" value="Acet_citr_lig"/>
    <property type="match status" value="1"/>
</dbReference>
<reference evidence="6 8" key="2">
    <citation type="submission" date="2013-03" db="EMBL/GenBank/DDBJ databases">
        <title>The Genome Sequence of Enterococcus malodoratus ATCC_43197 (PacBio/Illumina hybrid assembly).</title>
        <authorList>
            <consortium name="The Broad Institute Genomics Platform"/>
            <consortium name="The Broad Institute Genome Sequencing Center for Infectious Disease"/>
            <person name="Earl A."/>
            <person name="Russ C."/>
            <person name="Gilmore M."/>
            <person name="Surin D."/>
            <person name="Walker B."/>
            <person name="Young S."/>
            <person name="Zeng Q."/>
            <person name="Gargeya S."/>
            <person name="Fitzgerald M."/>
            <person name="Haas B."/>
            <person name="Abouelleil A."/>
            <person name="Allen A.W."/>
            <person name="Alvarado L."/>
            <person name="Arachchi H.M."/>
            <person name="Berlin A.M."/>
            <person name="Chapman S.B."/>
            <person name="Gainer-Dewar J."/>
            <person name="Goldberg J."/>
            <person name="Griggs A."/>
            <person name="Gujja S."/>
            <person name="Hansen M."/>
            <person name="Howarth C."/>
            <person name="Imamovic A."/>
            <person name="Ireland A."/>
            <person name="Larimer J."/>
            <person name="McCowan C."/>
            <person name="Murphy C."/>
            <person name="Pearson M."/>
            <person name="Poon T.W."/>
            <person name="Priest M."/>
            <person name="Roberts A."/>
            <person name="Saif S."/>
            <person name="Shea T."/>
            <person name="Sisk P."/>
            <person name="Sykes S."/>
            <person name="Wortman J."/>
            <person name="Nusbaum C."/>
            <person name="Birren B."/>
        </authorList>
    </citation>
    <scope>NUCLEOTIDE SEQUENCE [LARGE SCALE GENOMIC DNA]</scope>
    <source>
        <strain evidence="6 8">ATCC 43197</strain>
    </source>
</reference>
<dbReference type="Gene3D" id="3.40.630.30">
    <property type="match status" value="1"/>
</dbReference>
<evidence type="ECO:0000259" key="4">
    <source>
        <dbReference type="PROSITE" id="PS51186"/>
    </source>
</evidence>
<keyword evidence="5" id="KW-0456">Lyase</keyword>
<dbReference type="Gene3D" id="3.40.50.620">
    <property type="entry name" value="HUPs"/>
    <property type="match status" value="1"/>
</dbReference>
<keyword evidence="1 3" id="KW-0547">Nucleotide-binding</keyword>
<dbReference type="GO" id="GO:0016747">
    <property type="term" value="F:acyltransferase activity, transferring groups other than amino-acyl groups"/>
    <property type="evidence" value="ECO:0007669"/>
    <property type="project" value="InterPro"/>
</dbReference>
<comment type="catalytic activity">
    <reaction evidence="3">
        <text>holo-[citrate lyase ACP] + acetate + ATP = acetyl-[citrate lyase ACP] + AMP + diphosphate</text>
        <dbReference type="Rhea" id="RHEA:23788"/>
        <dbReference type="Rhea" id="RHEA-COMP:10158"/>
        <dbReference type="Rhea" id="RHEA-COMP:13710"/>
        <dbReference type="ChEBI" id="CHEBI:30089"/>
        <dbReference type="ChEBI" id="CHEBI:30616"/>
        <dbReference type="ChEBI" id="CHEBI:33019"/>
        <dbReference type="ChEBI" id="CHEBI:82683"/>
        <dbReference type="ChEBI" id="CHEBI:137976"/>
        <dbReference type="ChEBI" id="CHEBI:456215"/>
        <dbReference type="EC" id="6.2.1.22"/>
    </reaction>
</comment>
<comment type="function">
    <text evidence="3">Acetylation of prosthetic group (2-(5''-phosphoribosyl)-3'-dephosphocoenzyme-A) of the gamma subunit of citrate lyase.</text>
</comment>
<keyword evidence="2 3" id="KW-0067">ATP-binding</keyword>
<dbReference type="GO" id="GO:0016829">
    <property type="term" value="F:lyase activity"/>
    <property type="evidence" value="ECO:0007669"/>
    <property type="project" value="UniProtKB-KW"/>
</dbReference>
<dbReference type="Proteomes" id="UP000014148">
    <property type="component" value="Unassembled WGS sequence"/>
</dbReference>
<dbReference type="SUPFAM" id="SSF55729">
    <property type="entry name" value="Acyl-CoA N-acyltransferases (Nat)"/>
    <property type="match status" value="1"/>
</dbReference>
<sequence length="347" mass="40177">MYRIKRLWLEKDPKAYKDWSLLLRESKIDVNEKLDYSAGIYQGDRLIATGSYQRNILKCLSVAEEFQSENLLTRLVIHLLERLREENQTHYFLYTKPSNQAIFQSLGFHEIVKTDQILFMEQGLPTFEDYLEYLSRKKKGDSASGIVMNANPFTKGHQYLVERAAQESPLVYVFVLSEDRSEFSTEDRLEMVKRGVAHLKNVEVLLTGHYLISSATFPTYFLKDRTEAKKASQQAELDALLFKEKIAPVLAIKRRFVGDEPYSEVTEIYNETMQKIFGEELTLSILPRIAVEGEIVSATKVRAAYQQNNQELLSRLLPATTYDYLKEQIQSRGEEEWKSSKKLSLGQ</sequence>
<keyword evidence="3 5" id="KW-0436">Ligase</keyword>
<dbReference type="InterPro" id="IPR014729">
    <property type="entry name" value="Rossmann-like_a/b/a_fold"/>
</dbReference>
<dbReference type="InterPro" id="IPR016181">
    <property type="entry name" value="Acyl_CoA_acyltransferase"/>
</dbReference>
<dbReference type="NCBIfam" id="TIGR00124">
    <property type="entry name" value="cit_ly_ligase"/>
    <property type="match status" value="1"/>
</dbReference>
<dbReference type="OrthoDB" id="9779753at2"/>
<evidence type="ECO:0000256" key="3">
    <source>
        <dbReference type="PIRNR" id="PIRNR005751"/>
    </source>
</evidence>
<comment type="caution">
    <text evidence="5">The sequence shown here is derived from an EMBL/GenBank/DDBJ whole genome shotgun (WGS) entry which is preliminary data.</text>
</comment>
<dbReference type="SUPFAM" id="SSF52374">
    <property type="entry name" value="Nucleotidylyl transferase"/>
    <property type="match status" value="1"/>
</dbReference>
<organism evidence="5 7">
    <name type="scientific">Enterococcus malodoratus ATCC 43197</name>
    <dbReference type="NCBI Taxonomy" id="1158601"/>
    <lineage>
        <taxon>Bacteria</taxon>
        <taxon>Bacillati</taxon>
        <taxon>Bacillota</taxon>
        <taxon>Bacilli</taxon>
        <taxon>Lactobacillales</taxon>
        <taxon>Enterococcaceae</taxon>
        <taxon>Enterococcus</taxon>
    </lineage>
</organism>
<evidence type="ECO:0000256" key="1">
    <source>
        <dbReference type="ARBA" id="ARBA00022741"/>
    </source>
</evidence>
<dbReference type="NCBIfam" id="TIGR00125">
    <property type="entry name" value="cyt_tran_rel"/>
    <property type="match status" value="1"/>
</dbReference>
<dbReference type="EC" id="6.2.1.22" evidence="3"/>
<protein>
    <recommendedName>
        <fullName evidence="3">[Citrate [pro-3S]-lyase] ligase</fullName>
        <ecNumber evidence="3">6.2.1.22</ecNumber>
    </recommendedName>
</protein>
<dbReference type="RefSeq" id="WP_010743075.1">
    <property type="nucleotide sequence ID" value="NZ_KB946253.1"/>
</dbReference>
<feature type="domain" description="N-acetyltransferase" evidence="4">
    <location>
        <begin position="1"/>
        <end position="125"/>
    </location>
</feature>
<name>R2QK30_9ENTE</name>
<dbReference type="Pfam" id="PF08218">
    <property type="entry name" value="Citrate_ly_lig"/>
    <property type="match status" value="1"/>
</dbReference>
<dbReference type="GO" id="GO:0008771">
    <property type="term" value="F:[citrate (pro-3S)-lyase] ligase activity"/>
    <property type="evidence" value="ECO:0007669"/>
    <property type="project" value="UniProtKB-EC"/>
</dbReference>
<dbReference type="PATRIC" id="fig|1158601.3.peg.4271"/>
<dbReference type="EMBL" id="AJAK01000031">
    <property type="protein sequence ID" value="EOH72020.1"/>
    <property type="molecule type" value="Genomic_DNA"/>
</dbReference>
<dbReference type="PANTHER" id="PTHR40599:SF1">
    <property type="entry name" value="[CITRATE [PRO-3S]-LYASE] LIGASE"/>
    <property type="match status" value="1"/>
</dbReference>
<evidence type="ECO:0000256" key="2">
    <source>
        <dbReference type="ARBA" id="ARBA00022840"/>
    </source>
</evidence>
<dbReference type="InterPro" id="IPR005216">
    <property type="entry name" value="Citrate_lyase_ligase"/>
</dbReference>
<dbReference type="InterPro" id="IPR000182">
    <property type="entry name" value="GNAT_dom"/>
</dbReference>
<dbReference type="EMBL" id="ASWA01000002">
    <property type="protein sequence ID" value="EOT69956.1"/>
    <property type="molecule type" value="Genomic_DNA"/>
</dbReference>
<dbReference type="PANTHER" id="PTHR40599">
    <property type="entry name" value="[CITRATE [PRO-3S]-LYASE] LIGASE"/>
    <property type="match status" value="1"/>
</dbReference>